<dbReference type="SUPFAM" id="SSF52518">
    <property type="entry name" value="Thiamin diphosphate-binding fold (THDP-binding)"/>
    <property type="match status" value="1"/>
</dbReference>
<dbReference type="Proteomes" id="UP000254797">
    <property type="component" value="Unassembled WGS sequence"/>
</dbReference>
<dbReference type="AlphaFoldDB" id="A0A380JXK5"/>
<accession>A0A380JXK5</accession>
<name>A0A380JXK5_STRDY</name>
<proteinExistence type="predicted"/>
<sequence>MPQPHSGIDLMDIDFGKAASAIGAKCFTVHSLAEFKTAFQEAQGGYWSCGN</sequence>
<organism evidence="1 2">
    <name type="scientific">Streptococcus dysgalactiae subsp. dysgalactiae</name>
    <dbReference type="NCBI Taxonomy" id="99822"/>
    <lineage>
        <taxon>Bacteria</taxon>
        <taxon>Bacillati</taxon>
        <taxon>Bacillota</taxon>
        <taxon>Bacilli</taxon>
        <taxon>Lactobacillales</taxon>
        <taxon>Streptococcaceae</taxon>
        <taxon>Streptococcus</taxon>
    </lineage>
</organism>
<evidence type="ECO:0000313" key="2">
    <source>
        <dbReference type="Proteomes" id="UP000254797"/>
    </source>
</evidence>
<keyword evidence="1" id="KW-0670">Pyruvate</keyword>
<dbReference type="EMBL" id="UHFG01000004">
    <property type="protein sequence ID" value="SUN49681.1"/>
    <property type="molecule type" value="Genomic_DNA"/>
</dbReference>
<gene>
    <name evidence="1" type="ORF">NCTC4670_01007</name>
</gene>
<evidence type="ECO:0000313" key="1">
    <source>
        <dbReference type="EMBL" id="SUN49681.1"/>
    </source>
</evidence>
<protein>
    <submittedName>
        <fullName evidence="1">Pyruvate oxidase</fullName>
    </submittedName>
</protein>
<reference evidence="1 2" key="1">
    <citation type="submission" date="2018-06" db="EMBL/GenBank/DDBJ databases">
        <authorList>
            <consortium name="Pathogen Informatics"/>
            <person name="Doyle S."/>
        </authorList>
    </citation>
    <scope>NUCLEOTIDE SEQUENCE [LARGE SCALE GENOMIC DNA]</scope>
    <source>
        <strain evidence="1 2">NCTC4670</strain>
    </source>
</reference>
<dbReference type="RefSeq" id="WP_226316260.1">
    <property type="nucleotide sequence ID" value="NZ_JAIEZZ010000004.1"/>
</dbReference>
<dbReference type="InterPro" id="IPR029061">
    <property type="entry name" value="THDP-binding"/>
</dbReference>